<evidence type="ECO:0000313" key="2">
    <source>
        <dbReference type="EMBL" id="ABC25373.1"/>
    </source>
</evidence>
<evidence type="ECO:0000256" key="1">
    <source>
        <dbReference type="SAM" id="MobiDB-lite"/>
    </source>
</evidence>
<dbReference type="EMBL" id="DQ295240">
    <property type="protein sequence ID" value="ABC25373.1"/>
    <property type="molecule type" value="Genomic_DNA"/>
</dbReference>
<feature type="region of interest" description="Disordered" evidence="1">
    <location>
        <begin position="115"/>
        <end position="147"/>
    </location>
</feature>
<accession>Q2PY54</accession>
<sequence length="166" mass="19629">MTVCRAALCCSIRQIDFKIKKEELKPIINQLEDFIGFIPSYLLDDVDMIWWDGHFDGTLAISDENEFFWACDNEISSDYDEEKCESILKNLIEQRKKDKSTWIFESDEGEIYQLADDYNDDDSERDDPLEGYSMSHISKEPVEFESEPMEDKFKLWLLEHENNNLT</sequence>
<name>Q2PY54_9BACT</name>
<dbReference type="AlphaFoldDB" id="Q2PY54"/>
<organism evidence="2">
    <name type="scientific">uncultured marine bacterium Ant29B7</name>
    <dbReference type="NCBI Taxonomy" id="360426"/>
    <lineage>
        <taxon>Bacteria</taxon>
        <taxon>environmental samples</taxon>
    </lineage>
</organism>
<protein>
    <submittedName>
        <fullName evidence="2">Uncharacterized protein</fullName>
    </submittedName>
</protein>
<reference evidence="2" key="1">
    <citation type="journal article" date="2006" name="Appl. Environ. Microbiol.">
        <title>Comparative genomics of DNA fragments from six Antarctic marine planktonic bacteria.</title>
        <authorList>
            <person name="Grzymski J.J."/>
            <person name="Carter B.J."/>
            <person name="DeLong E.F."/>
            <person name="Feldman R.A."/>
            <person name="Ghadiri A."/>
            <person name="Murray A.E."/>
        </authorList>
    </citation>
    <scope>NUCLEOTIDE SEQUENCE</scope>
</reference>
<proteinExistence type="predicted"/>
<feature type="compositionally biased region" description="Acidic residues" evidence="1">
    <location>
        <begin position="117"/>
        <end position="129"/>
    </location>
</feature>